<evidence type="ECO:0000256" key="1">
    <source>
        <dbReference type="SAM" id="MobiDB-lite"/>
    </source>
</evidence>
<feature type="region of interest" description="Disordered" evidence="1">
    <location>
        <begin position="179"/>
        <end position="206"/>
    </location>
</feature>
<evidence type="ECO:0000313" key="2">
    <source>
        <dbReference type="EMBL" id="PHJ18911.1"/>
    </source>
</evidence>
<keyword evidence="2" id="KW-0472">Membrane</keyword>
<dbReference type="GeneID" id="94430620"/>
<dbReference type="EMBL" id="MIGC01003790">
    <property type="protein sequence ID" value="PHJ18911.1"/>
    <property type="molecule type" value="Genomic_DNA"/>
</dbReference>
<feature type="compositionally biased region" description="Basic and acidic residues" evidence="1">
    <location>
        <begin position="313"/>
        <end position="322"/>
    </location>
</feature>
<proteinExistence type="predicted"/>
<feature type="compositionally biased region" description="Low complexity" evidence="1">
    <location>
        <begin position="343"/>
        <end position="364"/>
    </location>
</feature>
<feature type="region of interest" description="Disordered" evidence="1">
    <location>
        <begin position="51"/>
        <end position="101"/>
    </location>
</feature>
<feature type="compositionally biased region" description="Low complexity" evidence="1">
    <location>
        <begin position="266"/>
        <end position="285"/>
    </location>
</feature>
<feature type="compositionally biased region" description="Low complexity" evidence="1">
    <location>
        <begin position="292"/>
        <end position="308"/>
    </location>
</feature>
<feature type="compositionally biased region" description="Low complexity" evidence="1">
    <location>
        <begin position="530"/>
        <end position="545"/>
    </location>
</feature>
<feature type="compositionally biased region" description="Basic and acidic residues" evidence="1">
    <location>
        <begin position="409"/>
        <end position="441"/>
    </location>
</feature>
<dbReference type="VEuPathDB" id="ToxoDB:CSUI_007261"/>
<feature type="compositionally biased region" description="Acidic residues" evidence="1">
    <location>
        <begin position="399"/>
        <end position="408"/>
    </location>
</feature>
<reference evidence="2 3" key="1">
    <citation type="journal article" date="2017" name="Int. J. Parasitol.">
        <title>The genome of the protozoan parasite Cystoisospora suis and a reverse vaccinology approach to identify vaccine candidates.</title>
        <authorList>
            <person name="Palmieri N."/>
            <person name="Shrestha A."/>
            <person name="Ruttkowski B."/>
            <person name="Beck T."/>
            <person name="Vogl C."/>
            <person name="Tomley F."/>
            <person name="Blake D.P."/>
            <person name="Joachim A."/>
        </authorList>
    </citation>
    <scope>NUCLEOTIDE SEQUENCE [LARGE SCALE GENOMIC DNA]</scope>
    <source>
        <strain evidence="2 3">Wien I</strain>
    </source>
</reference>
<feature type="compositionally biased region" description="Low complexity" evidence="1">
    <location>
        <begin position="188"/>
        <end position="205"/>
    </location>
</feature>
<feature type="compositionally biased region" description="Low complexity" evidence="1">
    <location>
        <begin position="78"/>
        <end position="101"/>
    </location>
</feature>
<gene>
    <name evidence="2" type="ORF">CSUI_007261</name>
</gene>
<feature type="compositionally biased region" description="Low complexity" evidence="1">
    <location>
        <begin position="579"/>
        <end position="593"/>
    </location>
</feature>
<keyword evidence="2" id="KW-0812">Transmembrane</keyword>
<dbReference type="Proteomes" id="UP000221165">
    <property type="component" value="Unassembled WGS sequence"/>
</dbReference>
<dbReference type="RefSeq" id="XP_067920615.1">
    <property type="nucleotide sequence ID" value="XM_068067409.1"/>
</dbReference>
<feature type="non-terminal residue" evidence="2">
    <location>
        <position position="645"/>
    </location>
</feature>
<sequence length="645" mass="69772">MTNGGVTIECKVGLERKTTPPDRKTGEGGQNDRMEEIIQLCDRYYKRILEETQKKQTTGDQPREEEEERKTDAPPSLSSSATPGAGLTSSSSSSSSSGSDGGKSTSFLSSSLFGISSFSSTISLTSTLFWKLLLRCDLCGDVVAMHKYDSHRQNDCPVRRCRFAPFGCGVSVHLLGEEKNEDKNKETSSSSSFSSSSSSSSSAASPLSVKKKNQHALHLHEKSCSFRLVKCPCCLKYCTYRVSYQLVPTSSPLLKGKQESQGLQESSSPPARISSSSSSSSSLQPRPSPIATPSHLLLPSTTSSSLPLQVSRRGGEQDGAREGEEEGTSQRGAVVMSSRECFLSTEDSLHLSSSSSCSSAGISSRSEERSALTCLRSPPGKEEEDQTTEALRTVTCVGEGEEEEDDEVEKNTENRSDGSTVDMKDQRPPEECKDKKEKDSRPSLSSLEIPRDEIFVASSLDADPHPATTTVYHTLPASLRDSPCEGEENEPREKECEDLLSSSSSSTTIAAHPTRALPLEKRKKTPPPTTTTITEQGSSTTSTAGYGASYKAKLLPSASSSSGYVPLCGSDLRERRASVETSSGEAGETSESVFLRRRGSDSMAEFDHRKSYKDILMKPESSTVCEEGVEKEDGEGGRGRRRDRR</sequence>
<accession>A0A2C6JVY9</accession>
<feature type="region of interest" description="Disordered" evidence="1">
    <location>
        <begin position="574"/>
        <end position="645"/>
    </location>
</feature>
<keyword evidence="3" id="KW-1185">Reference proteome</keyword>
<comment type="caution">
    <text evidence="2">The sequence shown here is derived from an EMBL/GenBank/DDBJ whole genome shotgun (WGS) entry which is preliminary data.</text>
</comment>
<feature type="region of interest" description="Disordered" evidence="1">
    <location>
        <begin position="1"/>
        <end position="35"/>
    </location>
</feature>
<organism evidence="2 3">
    <name type="scientific">Cystoisospora suis</name>
    <dbReference type="NCBI Taxonomy" id="483139"/>
    <lineage>
        <taxon>Eukaryota</taxon>
        <taxon>Sar</taxon>
        <taxon>Alveolata</taxon>
        <taxon>Apicomplexa</taxon>
        <taxon>Conoidasida</taxon>
        <taxon>Coccidia</taxon>
        <taxon>Eucoccidiorida</taxon>
        <taxon>Eimeriorina</taxon>
        <taxon>Sarcocystidae</taxon>
        <taxon>Cystoisospora</taxon>
    </lineage>
</organism>
<feature type="region of interest" description="Disordered" evidence="1">
    <location>
        <begin position="255"/>
        <end position="545"/>
    </location>
</feature>
<feature type="compositionally biased region" description="Basic and acidic residues" evidence="1">
    <location>
        <begin position="605"/>
        <end position="617"/>
    </location>
</feature>
<dbReference type="AlphaFoldDB" id="A0A2C6JVY9"/>
<evidence type="ECO:0000313" key="3">
    <source>
        <dbReference type="Proteomes" id="UP000221165"/>
    </source>
</evidence>
<feature type="compositionally biased region" description="Basic and acidic residues" evidence="1">
    <location>
        <begin position="12"/>
        <end position="35"/>
    </location>
</feature>
<dbReference type="OrthoDB" id="332446at2759"/>
<protein>
    <submittedName>
        <fullName evidence="2">Transmembrane protein</fullName>
    </submittedName>
</protein>
<name>A0A2C6JVY9_9APIC</name>